<evidence type="ECO:0000313" key="3">
    <source>
        <dbReference type="EMBL" id="ROL49498.1"/>
    </source>
</evidence>
<dbReference type="Gene3D" id="2.60.40.10">
    <property type="entry name" value="Immunoglobulins"/>
    <property type="match status" value="5"/>
</dbReference>
<dbReference type="PANTHER" id="PTHR13771">
    <property type="entry name" value="INTERCELLULAR ADHESION MOLECULE"/>
    <property type="match status" value="1"/>
</dbReference>
<dbReference type="Proteomes" id="UP000281406">
    <property type="component" value="Unassembled WGS sequence"/>
</dbReference>
<dbReference type="InterPro" id="IPR013783">
    <property type="entry name" value="Ig-like_fold"/>
</dbReference>
<reference evidence="3 4" key="1">
    <citation type="submission" date="2018-10" db="EMBL/GenBank/DDBJ databases">
        <title>Genome assembly for a Yunnan-Guizhou Plateau 3E fish, Anabarilius grahami (Regan), and its evolutionary and genetic applications.</title>
        <authorList>
            <person name="Jiang W."/>
        </authorList>
    </citation>
    <scope>NUCLEOTIDE SEQUENCE [LARGE SCALE GENOMIC DNA]</scope>
    <source>
        <strain evidence="3">AG-KIZ</strain>
        <tissue evidence="3">Muscle</tissue>
    </source>
</reference>
<dbReference type="InterPro" id="IPR047012">
    <property type="entry name" value="ICAM_VCAM"/>
</dbReference>
<feature type="domain" description="Ig-like" evidence="2">
    <location>
        <begin position="274"/>
        <end position="350"/>
    </location>
</feature>
<dbReference type="Pfam" id="PF03921">
    <property type="entry name" value="ICAM_N"/>
    <property type="match status" value="2"/>
</dbReference>
<dbReference type="SMART" id="SM00408">
    <property type="entry name" value="IGc2"/>
    <property type="match status" value="2"/>
</dbReference>
<proteinExistence type="predicted"/>
<accession>A0A3N0YUX3</accession>
<dbReference type="PANTHER" id="PTHR13771:SF9">
    <property type="entry name" value="INTERCELLULAR ADHESION MOLECULE 5"/>
    <property type="match status" value="1"/>
</dbReference>
<dbReference type="GO" id="GO:0005178">
    <property type="term" value="F:integrin binding"/>
    <property type="evidence" value="ECO:0007669"/>
    <property type="project" value="InterPro"/>
</dbReference>
<evidence type="ECO:0000256" key="1">
    <source>
        <dbReference type="SAM" id="MobiDB-lite"/>
    </source>
</evidence>
<evidence type="ECO:0000313" key="4">
    <source>
        <dbReference type="Proteomes" id="UP000281406"/>
    </source>
</evidence>
<dbReference type="InterPro" id="IPR007110">
    <property type="entry name" value="Ig-like_dom"/>
</dbReference>
<feature type="compositionally biased region" description="Polar residues" evidence="1">
    <location>
        <begin position="487"/>
        <end position="496"/>
    </location>
</feature>
<dbReference type="InterPro" id="IPR003598">
    <property type="entry name" value="Ig_sub2"/>
</dbReference>
<sequence>MLRSEISDYPTCVHRLWLWLHKTALAFISSLLFNFYCDLPLHGTIVLQIAICVISYWPHRQCTHADECPLQLNPQRVVVEYGGSVSVSCSTFVPHDGMGWEASEGAVSMNSSVNLITWRVSDLREWDIKPFCYLNPKNGDQCLSYLPVTVYNIRVCKSSSTETPDSVSISTVNHIGPMKEGNQYELQCDVLNVAPVQSLTVKWYKGQTLVNQTTFTDTIKTPVNETVTLMIRPDRSDDGVQYRCEAELELGEEGPRPPPKVTSDPLSITVHFRPTINETKLPSLVSVFRGYPVMIVCEAEGNPKPTISWNLGTNNPVYSETLTITDSTPEDLSCIASNSVGSTIRHVKVSVQGNSSMPPFVFASLRHICLHEEGVPASRLYGISKQVWGEEPRWSRGISGRPEALSTQQNGARGEVEGLKGTSRGEADEQAESGCRSGRGRLGEIPDDDRLAQCDETGFMLGRTSGNEDTEDLKLGATSGKGRFSKMSISNSSKQPAESHGDGGDGSHTWSDSHNGWLGSGIGLVLGSHAAECPLQLNPQRVVVEYSGSVSVTCNTSVPHDGMGWEASQGWVPMRRDNLITWRVSELREWDIKPFCYINLINGDQCQLELPVTVYKTPDSVSISTVNYIGPMMEGNQYELQCDVLNVAPVQSLTVKWYKGQTLVDQTTFTDTIKTPVNETVTLMIRPDRSDDGVQYRCEAELELGEEGPRPPPKVTSDPLSITVHSARPMTRKRANLPAERGGVKPYISELSPSATTLLFSSLIPAEAAAAWKSSSPPRKKLAAAVEEALQRTQLSRRIEPVPAPSSAAA</sequence>
<feature type="domain" description="Ig-like" evidence="2">
    <location>
        <begin position="164"/>
        <end position="262"/>
    </location>
</feature>
<organism evidence="3 4">
    <name type="scientific">Anabarilius grahami</name>
    <name type="common">Kanglang fish</name>
    <name type="synonym">Barilius grahami</name>
    <dbReference type="NCBI Taxonomy" id="495550"/>
    <lineage>
        <taxon>Eukaryota</taxon>
        <taxon>Metazoa</taxon>
        <taxon>Chordata</taxon>
        <taxon>Craniata</taxon>
        <taxon>Vertebrata</taxon>
        <taxon>Euteleostomi</taxon>
        <taxon>Actinopterygii</taxon>
        <taxon>Neopterygii</taxon>
        <taxon>Teleostei</taxon>
        <taxon>Ostariophysi</taxon>
        <taxon>Cypriniformes</taxon>
        <taxon>Xenocyprididae</taxon>
        <taxon>Xenocypridinae</taxon>
        <taxon>Xenocypridinae incertae sedis</taxon>
        <taxon>Anabarilius</taxon>
    </lineage>
</organism>
<evidence type="ECO:0000259" key="2">
    <source>
        <dbReference type="PROSITE" id="PS50835"/>
    </source>
</evidence>
<dbReference type="Pfam" id="PF07679">
    <property type="entry name" value="I-set"/>
    <property type="match status" value="1"/>
</dbReference>
<dbReference type="InterPro" id="IPR036179">
    <property type="entry name" value="Ig-like_dom_sf"/>
</dbReference>
<dbReference type="EMBL" id="RJVU01026577">
    <property type="protein sequence ID" value="ROL49498.1"/>
    <property type="molecule type" value="Genomic_DNA"/>
</dbReference>
<dbReference type="AlphaFoldDB" id="A0A3N0YUX3"/>
<dbReference type="SUPFAM" id="SSF48726">
    <property type="entry name" value="Immunoglobulin"/>
    <property type="match status" value="5"/>
</dbReference>
<protein>
    <submittedName>
        <fullName evidence="3">Intercellular adhesion molecule 5</fullName>
    </submittedName>
</protein>
<feature type="region of interest" description="Disordered" evidence="1">
    <location>
        <begin position="392"/>
        <end position="449"/>
    </location>
</feature>
<feature type="region of interest" description="Disordered" evidence="1">
    <location>
        <begin position="461"/>
        <end position="512"/>
    </location>
</feature>
<feature type="compositionally biased region" description="Basic and acidic residues" evidence="1">
    <location>
        <begin position="414"/>
        <end position="427"/>
    </location>
</feature>
<name>A0A3N0YUX3_ANAGA</name>
<dbReference type="GO" id="GO:0007155">
    <property type="term" value="P:cell adhesion"/>
    <property type="evidence" value="ECO:0007669"/>
    <property type="project" value="InterPro"/>
</dbReference>
<gene>
    <name evidence="3" type="ORF">DPX16_15824</name>
</gene>
<keyword evidence="4" id="KW-1185">Reference proteome</keyword>
<dbReference type="InterPro" id="IPR013098">
    <property type="entry name" value="Ig_I-set"/>
</dbReference>
<comment type="caution">
    <text evidence="3">The sequence shown here is derived from an EMBL/GenBank/DDBJ whole genome shotgun (WGS) entry which is preliminary data.</text>
</comment>
<dbReference type="PROSITE" id="PS50835">
    <property type="entry name" value="IG_LIKE"/>
    <property type="match status" value="3"/>
</dbReference>
<dbReference type="SMART" id="SM00409">
    <property type="entry name" value="IG"/>
    <property type="match status" value="3"/>
</dbReference>
<dbReference type="InterPro" id="IPR013768">
    <property type="entry name" value="ICAM_N"/>
</dbReference>
<feature type="domain" description="Ig-like" evidence="2">
    <location>
        <begin position="618"/>
        <end position="716"/>
    </location>
</feature>
<dbReference type="OrthoDB" id="5843397at2759"/>
<dbReference type="InterPro" id="IPR003599">
    <property type="entry name" value="Ig_sub"/>
</dbReference>